<gene>
    <name evidence="2" type="ORF">Tci_858507</name>
</gene>
<dbReference type="AlphaFoldDB" id="A0A699RNB2"/>
<dbReference type="EMBL" id="BKCJ011105695">
    <property type="protein sequence ID" value="GFC86537.1"/>
    <property type="molecule type" value="Genomic_DNA"/>
</dbReference>
<protein>
    <submittedName>
        <fullName evidence="2">Uncharacterized protein</fullName>
    </submittedName>
</protein>
<proteinExistence type="predicted"/>
<evidence type="ECO:0000313" key="2">
    <source>
        <dbReference type="EMBL" id="GFC86537.1"/>
    </source>
</evidence>
<keyword evidence="1" id="KW-0175">Coiled coil</keyword>
<comment type="caution">
    <text evidence="2">The sequence shown here is derived from an EMBL/GenBank/DDBJ whole genome shotgun (WGS) entry which is preliminary data.</text>
</comment>
<reference evidence="2" key="1">
    <citation type="journal article" date="2019" name="Sci. Rep.">
        <title>Draft genome of Tanacetum cinerariifolium, the natural source of mosquito coil.</title>
        <authorList>
            <person name="Yamashiro T."/>
            <person name="Shiraishi A."/>
            <person name="Satake H."/>
            <person name="Nakayama K."/>
        </authorList>
    </citation>
    <scope>NUCLEOTIDE SEQUENCE</scope>
</reference>
<evidence type="ECO:0000256" key="1">
    <source>
        <dbReference type="SAM" id="Coils"/>
    </source>
</evidence>
<sequence>MLVVRDVAEEAEAQVLAQGDDVHEPAAEEVVTEHVLDTCSALARRVEGLENDKVAQQLEIVKLNARLRRLKKVRTSQRVESLDAMENVFNQGRIIVDMDQDEWIELVVD</sequence>
<organism evidence="2">
    <name type="scientific">Tanacetum cinerariifolium</name>
    <name type="common">Dalmatian daisy</name>
    <name type="synonym">Chrysanthemum cinerariifolium</name>
    <dbReference type="NCBI Taxonomy" id="118510"/>
    <lineage>
        <taxon>Eukaryota</taxon>
        <taxon>Viridiplantae</taxon>
        <taxon>Streptophyta</taxon>
        <taxon>Embryophyta</taxon>
        <taxon>Tracheophyta</taxon>
        <taxon>Spermatophyta</taxon>
        <taxon>Magnoliopsida</taxon>
        <taxon>eudicotyledons</taxon>
        <taxon>Gunneridae</taxon>
        <taxon>Pentapetalae</taxon>
        <taxon>asterids</taxon>
        <taxon>campanulids</taxon>
        <taxon>Asterales</taxon>
        <taxon>Asteraceae</taxon>
        <taxon>Asteroideae</taxon>
        <taxon>Anthemideae</taxon>
        <taxon>Anthemidinae</taxon>
        <taxon>Tanacetum</taxon>
    </lineage>
</organism>
<feature type="non-terminal residue" evidence="2">
    <location>
        <position position="109"/>
    </location>
</feature>
<name>A0A699RNB2_TANCI</name>
<feature type="coiled-coil region" evidence="1">
    <location>
        <begin position="46"/>
        <end position="73"/>
    </location>
</feature>
<accession>A0A699RNB2</accession>